<gene>
    <name evidence="4" type="ORF">Tsubulata_005886</name>
</gene>
<dbReference type="Pfam" id="PF14392">
    <property type="entry name" value="zf-CCHC_4"/>
    <property type="match status" value="1"/>
</dbReference>
<proteinExistence type="predicted"/>
<dbReference type="PROSITE" id="PS50158">
    <property type="entry name" value="ZF_CCHC"/>
    <property type="match status" value="1"/>
</dbReference>
<evidence type="ECO:0000259" key="3">
    <source>
        <dbReference type="PROSITE" id="PS50158"/>
    </source>
</evidence>
<evidence type="ECO:0000256" key="2">
    <source>
        <dbReference type="SAM" id="MobiDB-lite"/>
    </source>
</evidence>
<keyword evidence="1" id="KW-0863">Zinc-finger</keyword>
<accession>A0A9Q0JHQ6</accession>
<dbReference type="InterPro" id="IPR040256">
    <property type="entry name" value="At4g02000-like"/>
</dbReference>
<sequence length="221" mass="25771">MEAEQLNRNLFLFKFYSRRDRQEVLDSDKSWYFEKQLVVLRLITGDEVLSQVELVETPVSIQMYDIPLNQRTMQIVEGIANKAGRFINFDKKAKIGWGKFVRARIALNVEKPLRRNLTIRQSLGQPSEVYYRYEGIPNFCYLCGRLGHSLKECERRSEELDEEEILSFGEWLRASPCNPFSTKMESLSKKTNSENHDSCDSSDQTASAQEVVRKLQMDKEP</sequence>
<keyword evidence="5" id="KW-1185">Reference proteome</keyword>
<organism evidence="4 5">
    <name type="scientific">Turnera subulata</name>
    <dbReference type="NCBI Taxonomy" id="218843"/>
    <lineage>
        <taxon>Eukaryota</taxon>
        <taxon>Viridiplantae</taxon>
        <taxon>Streptophyta</taxon>
        <taxon>Embryophyta</taxon>
        <taxon>Tracheophyta</taxon>
        <taxon>Spermatophyta</taxon>
        <taxon>Magnoliopsida</taxon>
        <taxon>eudicotyledons</taxon>
        <taxon>Gunneridae</taxon>
        <taxon>Pentapetalae</taxon>
        <taxon>rosids</taxon>
        <taxon>fabids</taxon>
        <taxon>Malpighiales</taxon>
        <taxon>Passifloraceae</taxon>
        <taxon>Turnera</taxon>
    </lineage>
</organism>
<dbReference type="Proteomes" id="UP001141552">
    <property type="component" value="Unassembled WGS sequence"/>
</dbReference>
<dbReference type="InterPro" id="IPR025836">
    <property type="entry name" value="Zn_knuckle_CX2CX4HX4C"/>
</dbReference>
<dbReference type="PANTHER" id="PTHR31286">
    <property type="entry name" value="GLYCINE-RICH CELL WALL STRUCTURAL PROTEIN 1.8-LIKE"/>
    <property type="match status" value="1"/>
</dbReference>
<dbReference type="GO" id="GO:0003676">
    <property type="term" value="F:nucleic acid binding"/>
    <property type="evidence" value="ECO:0007669"/>
    <property type="project" value="InterPro"/>
</dbReference>
<dbReference type="OrthoDB" id="990360at2759"/>
<feature type="region of interest" description="Disordered" evidence="2">
    <location>
        <begin position="181"/>
        <end position="221"/>
    </location>
</feature>
<reference evidence="4" key="2">
    <citation type="journal article" date="2023" name="Plants (Basel)">
        <title>Annotation of the Turnera subulata (Passifloraceae) Draft Genome Reveals the S-Locus Evolved after the Divergence of Turneroideae from Passifloroideae in a Stepwise Manner.</title>
        <authorList>
            <person name="Henning P.M."/>
            <person name="Roalson E.H."/>
            <person name="Mir W."/>
            <person name="McCubbin A.G."/>
            <person name="Shore J.S."/>
        </authorList>
    </citation>
    <scope>NUCLEOTIDE SEQUENCE</scope>
    <source>
        <strain evidence="4">F60SS</strain>
    </source>
</reference>
<evidence type="ECO:0000313" key="5">
    <source>
        <dbReference type="Proteomes" id="UP001141552"/>
    </source>
</evidence>
<evidence type="ECO:0000313" key="4">
    <source>
        <dbReference type="EMBL" id="KAJ4843031.1"/>
    </source>
</evidence>
<dbReference type="GO" id="GO:0008270">
    <property type="term" value="F:zinc ion binding"/>
    <property type="evidence" value="ECO:0007669"/>
    <property type="project" value="UniProtKB-KW"/>
</dbReference>
<dbReference type="AlphaFoldDB" id="A0A9Q0JHQ6"/>
<comment type="caution">
    <text evidence="4">The sequence shown here is derived from an EMBL/GenBank/DDBJ whole genome shotgun (WGS) entry which is preliminary data.</text>
</comment>
<reference evidence="4" key="1">
    <citation type="submission" date="2022-02" db="EMBL/GenBank/DDBJ databases">
        <authorList>
            <person name="Henning P.M."/>
            <person name="McCubbin A.G."/>
            <person name="Shore J.S."/>
        </authorList>
    </citation>
    <scope>NUCLEOTIDE SEQUENCE</scope>
    <source>
        <strain evidence="4">F60SS</strain>
        <tissue evidence="4">Leaves</tissue>
    </source>
</reference>
<protein>
    <recommendedName>
        <fullName evidence="3">CCHC-type domain-containing protein</fullName>
    </recommendedName>
</protein>
<feature type="domain" description="CCHC-type" evidence="3">
    <location>
        <begin position="140"/>
        <end position="155"/>
    </location>
</feature>
<evidence type="ECO:0000256" key="1">
    <source>
        <dbReference type="PROSITE-ProRule" id="PRU00047"/>
    </source>
</evidence>
<keyword evidence="1" id="KW-0479">Metal-binding</keyword>
<feature type="compositionally biased region" description="Basic and acidic residues" evidence="2">
    <location>
        <begin position="211"/>
        <end position="221"/>
    </location>
</feature>
<keyword evidence="1" id="KW-0862">Zinc</keyword>
<name>A0A9Q0JHQ6_9ROSI</name>
<dbReference type="PANTHER" id="PTHR31286:SF167">
    <property type="entry name" value="OS09G0268800 PROTEIN"/>
    <property type="match status" value="1"/>
</dbReference>
<dbReference type="EMBL" id="JAKUCV010002329">
    <property type="protein sequence ID" value="KAJ4843031.1"/>
    <property type="molecule type" value="Genomic_DNA"/>
</dbReference>
<feature type="compositionally biased region" description="Basic and acidic residues" evidence="2">
    <location>
        <begin position="186"/>
        <end position="199"/>
    </location>
</feature>
<dbReference type="InterPro" id="IPR001878">
    <property type="entry name" value="Znf_CCHC"/>
</dbReference>